<dbReference type="EMBL" id="JACJJG010000018">
    <property type="protein sequence ID" value="MBM6673311.1"/>
    <property type="molecule type" value="Genomic_DNA"/>
</dbReference>
<proteinExistence type="predicted"/>
<accession>A0A938WTA1</accession>
<dbReference type="RefSeq" id="WP_021947314.1">
    <property type="nucleotide sequence ID" value="NZ_JACJJG010000018.1"/>
</dbReference>
<protein>
    <submittedName>
        <fullName evidence="1">Uncharacterized protein</fullName>
    </submittedName>
</protein>
<comment type="caution">
    <text evidence="1">The sequence shown here is derived from an EMBL/GenBank/DDBJ whole genome shotgun (WGS) entry which is preliminary data.</text>
</comment>
<reference evidence="1" key="2">
    <citation type="journal article" date="2021" name="Sci. Rep.">
        <title>The distribution of antibiotic resistance genes in chicken gut microbiota commensals.</title>
        <authorList>
            <person name="Juricova H."/>
            <person name="Matiasovicova J."/>
            <person name="Kubasova T."/>
            <person name="Cejkova D."/>
            <person name="Rychlik I."/>
        </authorList>
    </citation>
    <scope>NUCLEOTIDE SEQUENCE</scope>
    <source>
        <strain evidence="1">An824</strain>
    </source>
</reference>
<evidence type="ECO:0000313" key="1">
    <source>
        <dbReference type="EMBL" id="MBM6673311.1"/>
    </source>
</evidence>
<dbReference type="AlphaFoldDB" id="A0A938WTA1"/>
<dbReference type="Proteomes" id="UP000706891">
    <property type="component" value="Unassembled WGS sequence"/>
</dbReference>
<keyword evidence="2" id="KW-1185">Reference proteome</keyword>
<name>A0A938WTA1_9BACT</name>
<gene>
    <name evidence="1" type="ORF">H6A34_05400</name>
</gene>
<reference evidence="1" key="1">
    <citation type="submission" date="2020-08" db="EMBL/GenBank/DDBJ databases">
        <authorList>
            <person name="Cejkova D."/>
            <person name="Kubasova T."/>
            <person name="Jahodarova E."/>
            <person name="Rychlik I."/>
        </authorList>
    </citation>
    <scope>NUCLEOTIDE SEQUENCE</scope>
    <source>
        <strain evidence="1">An824</strain>
    </source>
</reference>
<sequence>MANKRELKKIINYICQDLFSECVAASLYNNNKKDEINALLTSIVIIRNDYICRVSHIEPGIKPKAYFRNLKDEFTTQIEEITDTISNL</sequence>
<evidence type="ECO:0000313" key="2">
    <source>
        <dbReference type="Proteomes" id="UP000706891"/>
    </source>
</evidence>
<organism evidence="1 2">
    <name type="scientific">Marseilla massiliensis</name>
    <dbReference type="NCBI Taxonomy" id="1841864"/>
    <lineage>
        <taxon>Bacteria</taxon>
        <taxon>Pseudomonadati</taxon>
        <taxon>Bacteroidota</taxon>
        <taxon>Bacteroidia</taxon>
        <taxon>Bacteroidales</taxon>
        <taxon>Prevotellaceae</taxon>
        <taxon>Marseilla</taxon>
    </lineage>
</organism>